<keyword evidence="15 18" id="KW-0057">Aromatic amino acid biosynthesis</keyword>
<dbReference type="GO" id="GO:0046872">
    <property type="term" value="F:metal ion binding"/>
    <property type="evidence" value="ECO:0007669"/>
    <property type="project" value="UniProtKB-KW"/>
</dbReference>
<keyword evidence="14 18" id="KW-0520">NAD</keyword>
<dbReference type="InterPro" id="IPR050071">
    <property type="entry name" value="Dehydroquinate_synthase"/>
</dbReference>
<keyword evidence="11 18" id="KW-0479">Metal-binding</keyword>
<feature type="binding site" evidence="18">
    <location>
        <begin position="70"/>
        <end position="75"/>
    </location>
    <ligand>
        <name>NAD(+)</name>
        <dbReference type="ChEBI" id="CHEBI:57540"/>
    </ligand>
</feature>
<keyword evidence="13 18" id="KW-0862">Zinc</keyword>
<feature type="binding site" evidence="18">
    <location>
        <position position="141"/>
    </location>
    <ligand>
        <name>NAD(+)</name>
        <dbReference type="ChEBI" id="CHEBI:57540"/>
    </ligand>
</feature>
<organism evidence="21 22">
    <name type="scientific">Gleimia coleocanis DSM 15436</name>
    <dbReference type="NCBI Taxonomy" id="525245"/>
    <lineage>
        <taxon>Bacteria</taxon>
        <taxon>Bacillati</taxon>
        <taxon>Actinomycetota</taxon>
        <taxon>Actinomycetes</taxon>
        <taxon>Actinomycetales</taxon>
        <taxon>Actinomycetaceae</taxon>
        <taxon>Gleimia</taxon>
    </lineage>
</organism>
<evidence type="ECO:0000256" key="14">
    <source>
        <dbReference type="ARBA" id="ARBA00023027"/>
    </source>
</evidence>
<comment type="cofactor">
    <cofactor evidence="18">
        <name>Co(2+)</name>
        <dbReference type="ChEBI" id="CHEBI:48828"/>
    </cofactor>
    <cofactor evidence="18">
        <name>Zn(2+)</name>
        <dbReference type="ChEBI" id="CHEBI:29105"/>
    </cofactor>
    <text evidence="18">Binds 1 divalent metal cation per subunit. Can use either Co(2+) or Zn(2+).</text>
</comment>
<dbReference type="OrthoDB" id="9806583at2"/>
<dbReference type="GO" id="GO:0008652">
    <property type="term" value="P:amino acid biosynthetic process"/>
    <property type="evidence" value="ECO:0007669"/>
    <property type="project" value="UniProtKB-KW"/>
</dbReference>
<dbReference type="InterPro" id="IPR030963">
    <property type="entry name" value="DHQ_synth_fam"/>
</dbReference>
<comment type="similarity">
    <text evidence="6 18">Belongs to the sugar phosphate cyclases superfamily. Dehydroquinate synthase family.</text>
</comment>
<keyword evidence="12 18" id="KW-0547">Nucleotide-binding</keyword>
<dbReference type="PANTHER" id="PTHR43622">
    <property type="entry name" value="3-DEHYDROQUINATE SYNTHASE"/>
    <property type="match status" value="1"/>
</dbReference>
<feature type="binding site" evidence="18">
    <location>
        <begin position="128"/>
        <end position="129"/>
    </location>
    <ligand>
        <name>NAD(+)</name>
        <dbReference type="ChEBI" id="CHEBI:57540"/>
    </ligand>
</feature>
<dbReference type="PANTHER" id="PTHR43622:SF7">
    <property type="entry name" value="3-DEHYDROQUINATE SYNTHASE, CHLOROPLASTIC"/>
    <property type="match status" value="1"/>
</dbReference>
<evidence type="ECO:0000256" key="6">
    <source>
        <dbReference type="ARBA" id="ARBA00005412"/>
    </source>
</evidence>
<dbReference type="Gene3D" id="3.40.50.1970">
    <property type="match status" value="1"/>
</dbReference>
<feature type="binding site" evidence="18">
    <location>
        <position position="150"/>
    </location>
    <ligand>
        <name>NAD(+)</name>
        <dbReference type="ChEBI" id="CHEBI:57540"/>
    </ligand>
</feature>
<comment type="subcellular location">
    <subcellularLocation>
        <location evidence="4 18">Cytoplasm</location>
    </subcellularLocation>
</comment>
<evidence type="ECO:0000256" key="13">
    <source>
        <dbReference type="ARBA" id="ARBA00022833"/>
    </source>
</evidence>
<dbReference type="PIRSF" id="PIRSF001455">
    <property type="entry name" value="DHQ_synth"/>
    <property type="match status" value="1"/>
</dbReference>
<dbReference type="GO" id="GO:0000166">
    <property type="term" value="F:nucleotide binding"/>
    <property type="evidence" value="ECO:0007669"/>
    <property type="project" value="UniProtKB-KW"/>
</dbReference>
<comment type="cofactor">
    <cofactor evidence="2 18">
        <name>NAD(+)</name>
        <dbReference type="ChEBI" id="CHEBI:57540"/>
    </cofactor>
</comment>
<feature type="binding site" evidence="18">
    <location>
        <begin position="104"/>
        <end position="108"/>
    </location>
    <ligand>
        <name>NAD(+)</name>
        <dbReference type="ChEBI" id="CHEBI:57540"/>
    </ligand>
</feature>
<proteinExistence type="inferred from homology"/>
<dbReference type="GO" id="GO:0005737">
    <property type="term" value="C:cytoplasm"/>
    <property type="evidence" value="ECO:0007669"/>
    <property type="project" value="UniProtKB-SubCell"/>
</dbReference>
<evidence type="ECO:0000256" key="17">
    <source>
        <dbReference type="ARBA" id="ARBA00023285"/>
    </source>
</evidence>
<evidence type="ECO:0000256" key="3">
    <source>
        <dbReference type="ARBA" id="ARBA00001947"/>
    </source>
</evidence>
<comment type="pathway">
    <text evidence="5 18">Metabolic intermediate biosynthesis; chorismate biosynthesis; chorismate from D-erythrose 4-phosphate and phosphoenolpyruvate: step 2/7.</text>
</comment>
<evidence type="ECO:0000256" key="1">
    <source>
        <dbReference type="ARBA" id="ARBA00001393"/>
    </source>
</evidence>
<dbReference type="Proteomes" id="UP000010301">
    <property type="component" value="Unassembled WGS sequence"/>
</dbReference>
<evidence type="ECO:0000256" key="18">
    <source>
        <dbReference type="HAMAP-Rule" id="MF_00110"/>
    </source>
</evidence>
<keyword evidence="17 18" id="KW-0170">Cobalt</keyword>
<evidence type="ECO:0000256" key="2">
    <source>
        <dbReference type="ARBA" id="ARBA00001911"/>
    </source>
</evidence>
<accession>C0W1M1</accession>
<dbReference type="InterPro" id="IPR056179">
    <property type="entry name" value="DHQS_C"/>
</dbReference>
<dbReference type="RefSeq" id="WP_006546169.1">
    <property type="nucleotide sequence ID" value="NZ_DS999540.1"/>
</dbReference>
<dbReference type="Pfam" id="PF01761">
    <property type="entry name" value="DHQ_synthase"/>
    <property type="match status" value="1"/>
</dbReference>
<feature type="domain" description="3-dehydroquinate synthase N-terminal" evidence="19">
    <location>
        <begin position="66"/>
        <end position="178"/>
    </location>
</feature>
<dbReference type="GO" id="GO:0009073">
    <property type="term" value="P:aromatic amino acid family biosynthetic process"/>
    <property type="evidence" value="ECO:0007669"/>
    <property type="project" value="UniProtKB-KW"/>
</dbReference>
<evidence type="ECO:0000256" key="12">
    <source>
        <dbReference type="ARBA" id="ARBA00022741"/>
    </source>
</evidence>
<evidence type="ECO:0000256" key="15">
    <source>
        <dbReference type="ARBA" id="ARBA00023141"/>
    </source>
</evidence>
<evidence type="ECO:0000256" key="7">
    <source>
        <dbReference type="ARBA" id="ARBA00013031"/>
    </source>
</evidence>
<comment type="caution">
    <text evidence="21">The sequence shown here is derived from an EMBL/GenBank/DDBJ whole genome shotgun (WGS) entry which is preliminary data.</text>
</comment>
<comment type="function">
    <text evidence="18">Catalyzes the conversion of 3-deoxy-D-arabino-heptulosonate 7-phosphate (DAHP) to dehydroquinate (DHQ).</text>
</comment>
<dbReference type="EC" id="4.2.3.4" evidence="7 18"/>
<dbReference type="eggNOG" id="COG0337">
    <property type="taxonomic scope" value="Bacteria"/>
</dbReference>
<dbReference type="GO" id="GO:0009423">
    <property type="term" value="P:chorismate biosynthetic process"/>
    <property type="evidence" value="ECO:0007669"/>
    <property type="project" value="UniProtKB-UniRule"/>
</dbReference>
<dbReference type="STRING" id="525245.HMPREF0044_1311"/>
<dbReference type="HOGENOM" id="CLU_001201_0_3_11"/>
<name>C0W1M1_9ACTO</name>
<protein>
    <recommendedName>
        <fullName evidence="8 18">3-dehydroquinate synthase</fullName>
        <shortName evidence="18">DHQS</shortName>
        <ecNumber evidence="7 18">4.2.3.4</ecNumber>
    </recommendedName>
</protein>
<sequence length="359" mass="39492">MKTVIPVTSTPSYEIEIAHHSRQSVGAWVQANRYQKVLLVTTSAVITWAKEIEKEIKQTGVQTETLLVADGESAKTVESLTTAWNYAAEIGLERTDLIIGIGGGALTDLAGFFAATWLRGIGVVHVPTTLLGMVDAAVGGKTGINIFAGKNLAGAFYPPKRVFIDPLILETLPEPEFKAGLAEIIKCGFIKDKQILRLCDGNKKLVWDSPVISELIERAVTVKAHIVSEDLRETGQREYLNYGHTLGHAIEKITNYRIRHGEAVAIGMVYAVKLANRLGYASESWVKLHLDLIHNLGLPSAWEAFDYSALFDAMLHDKKVRSGNLRFVFTTALERENSPGDTWVSEVPLRTVLDVLESN</sequence>
<dbReference type="EMBL" id="ACFG01000034">
    <property type="protein sequence ID" value="EEH63387.1"/>
    <property type="molecule type" value="Genomic_DNA"/>
</dbReference>
<evidence type="ECO:0000259" key="20">
    <source>
        <dbReference type="Pfam" id="PF24621"/>
    </source>
</evidence>
<dbReference type="AlphaFoldDB" id="C0W1M1"/>
<dbReference type="FunFam" id="3.40.50.1970:FF:000007">
    <property type="entry name" value="Pentafunctional AROM polypeptide"/>
    <property type="match status" value="1"/>
</dbReference>
<evidence type="ECO:0000259" key="19">
    <source>
        <dbReference type="Pfam" id="PF01761"/>
    </source>
</evidence>
<gene>
    <name evidence="18 21" type="primary">aroB</name>
    <name evidence="21" type="ORF">HMPREF0044_1311</name>
</gene>
<dbReference type="UniPathway" id="UPA00053">
    <property type="reaction ID" value="UER00085"/>
</dbReference>
<reference evidence="21 22" key="1">
    <citation type="submission" date="2009-01" db="EMBL/GenBank/DDBJ databases">
        <authorList>
            <person name="Qin X."/>
            <person name="Bachman B."/>
            <person name="Battles P."/>
            <person name="Bell A."/>
            <person name="Bess C."/>
            <person name="Bickham C."/>
            <person name="Chaboub L."/>
            <person name="Chen D."/>
            <person name="Coyle M."/>
            <person name="Deiros D.R."/>
            <person name="Dinh H."/>
            <person name="Forbes L."/>
            <person name="Fowler G."/>
            <person name="Francisco L."/>
            <person name="Fu Q."/>
            <person name="Gubbala S."/>
            <person name="Hale W."/>
            <person name="Han Y."/>
            <person name="Hemphill L."/>
            <person name="Highlander S.K."/>
            <person name="Hirani K."/>
            <person name="Hogues M."/>
            <person name="Jackson L."/>
            <person name="Jakkamsetti A."/>
            <person name="Javaid M."/>
            <person name="Jiang H."/>
            <person name="Korchina V."/>
            <person name="Kovar C."/>
            <person name="Lara F."/>
            <person name="Lee S."/>
            <person name="Mata R."/>
            <person name="Mathew T."/>
            <person name="Moen C."/>
            <person name="Morales K."/>
            <person name="Munidasa M."/>
            <person name="Nazareth L."/>
            <person name="Ngo R."/>
            <person name="Nguyen L."/>
            <person name="Okwuonu G."/>
            <person name="Ongeri F."/>
            <person name="Patil S."/>
            <person name="Petrosino J."/>
            <person name="Pham C."/>
            <person name="Pham P."/>
            <person name="Pu L.-L."/>
            <person name="Puazo M."/>
            <person name="Raj R."/>
            <person name="Reid J."/>
            <person name="Rouhana J."/>
            <person name="Saada N."/>
            <person name="Shang Y."/>
            <person name="Simmons D."/>
            <person name="Thornton R."/>
            <person name="Warren J."/>
            <person name="Weissenberger G."/>
            <person name="Zhang J."/>
            <person name="Zhang L."/>
            <person name="Zhou C."/>
            <person name="Zhu D."/>
            <person name="Muzny D."/>
            <person name="Worley K."/>
            <person name="Gibbs R."/>
        </authorList>
    </citation>
    <scope>NUCLEOTIDE SEQUENCE [LARGE SCALE GENOMIC DNA]</scope>
    <source>
        <strain evidence="21 22">DSM 15436</strain>
    </source>
</reference>
<dbReference type="NCBIfam" id="TIGR01357">
    <property type="entry name" value="aroB"/>
    <property type="match status" value="1"/>
</dbReference>
<evidence type="ECO:0000313" key="21">
    <source>
        <dbReference type="EMBL" id="EEH63387.1"/>
    </source>
</evidence>
<comment type="caution">
    <text evidence="18">Lacks conserved residue(s) required for the propagation of feature annotation.</text>
</comment>
<dbReference type="Gene3D" id="1.20.1090.10">
    <property type="entry name" value="Dehydroquinate synthase-like - alpha domain"/>
    <property type="match status" value="1"/>
</dbReference>
<dbReference type="InterPro" id="IPR030960">
    <property type="entry name" value="DHQS/DOIS_N"/>
</dbReference>
<dbReference type="Pfam" id="PF24621">
    <property type="entry name" value="DHQS_C"/>
    <property type="match status" value="1"/>
</dbReference>
<keyword evidence="22" id="KW-1185">Reference proteome</keyword>
<dbReference type="InterPro" id="IPR016037">
    <property type="entry name" value="DHQ_synth_AroB"/>
</dbReference>
<feature type="domain" description="3-dehydroquinate synthase C-terminal" evidence="20">
    <location>
        <begin position="180"/>
        <end position="320"/>
    </location>
</feature>
<keyword evidence="16 18" id="KW-0456">Lyase</keyword>
<evidence type="ECO:0000256" key="9">
    <source>
        <dbReference type="ARBA" id="ARBA00022490"/>
    </source>
</evidence>
<evidence type="ECO:0000313" key="22">
    <source>
        <dbReference type="Proteomes" id="UP000010301"/>
    </source>
</evidence>
<keyword evidence="9 18" id="KW-0963">Cytoplasm</keyword>
<evidence type="ECO:0000256" key="16">
    <source>
        <dbReference type="ARBA" id="ARBA00023239"/>
    </source>
</evidence>
<comment type="catalytic activity">
    <reaction evidence="1 18">
        <text>7-phospho-2-dehydro-3-deoxy-D-arabino-heptonate = 3-dehydroquinate + phosphate</text>
        <dbReference type="Rhea" id="RHEA:21968"/>
        <dbReference type="ChEBI" id="CHEBI:32364"/>
        <dbReference type="ChEBI" id="CHEBI:43474"/>
        <dbReference type="ChEBI" id="CHEBI:58394"/>
        <dbReference type="EC" id="4.2.3.4"/>
    </reaction>
</comment>
<keyword evidence="10 18" id="KW-0028">Amino-acid biosynthesis</keyword>
<dbReference type="SUPFAM" id="SSF56796">
    <property type="entry name" value="Dehydroquinate synthase-like"/>
    <property type="match status" value="1"/>
</dbReference>
<comment type="cofactor">
    <cofactor evidence="3">
        <name>Zn(2+)</name>
        <dbReference type="ChEBI" id="CHEBI:29105"/>
    </cofactor>
</comment>
<feature type="binding site" evidence="18">
    <location>
        <position position="244"/>
    </location>
    <ligand>
        <name>Zn(2+)</name>
        <dbReference type="ChEBI" id="CHEBI:29105"/>
    </ligand>
</feature>
<evidence type="ECO:0000256" key="10">
    <source>
        <dbReference type="ARBA" id="ARBA00022605"/>
    </source>
</evidence>
<dbReference type="CDD" id="cd08195">
    <property type="entry name" value="DHQS"/>
    <property type="match status" value="1"/>
</dbReference>
<evidence type="ECO:0000256" key="5">
    <source>
        <dbReference type="ARBA" id="ARBA00004661"/>
    </source>
</evidence>
<evidence type="ECO:0000256" key="4">
    <source>
        <dbReference type="ARBA" id="ARBA00004496"/>
    </source>
</evidence>
<feature type="binding site" evidence="18">
    <location>
        <position position="260"/>
    </location>
    <ligand>
        <name>Zn(2+)</name>
        <dbReference type="ChEBI" id="CHEBI:29105"/>
    </ligand>
</feature>
<evidence type="ECO:0000256" key="8">
    <source>
        <dbReference type="ARBA" id="ARBA00017684"/>
    </source>
</evidence>
<dbReference type="GO" id="GO:0003856">
    <property type="term" value="F:3-dehydroquinate synthase activity"/>
    <property type="evidence" value="ECO:0007669"/>
    <property type="project" value="UniProtKB-UniRule"/>
</dbReference>
<feature type="binding site" evidence="18">
    <location>
        <position position="183"/>
    </location>
    <ligand>
        <name>Zn(2+)</name>
        <dbReference type="ChEBI" id="CHEBI:29105"/>
    </ligand>
</feature>
<evidence type="ECO:0000256" key="11">
    <source>
        <dbReference type="ARBA" id="ARBA00022723"/>
    </source>
</evidence>
<dbReference type="HAMAP" id="MF_00110">
    <property type="entry name" value="DHQ_synthase"/>
    <property type="match status" value="1"/>
</dbReference>